<evidence type="ECO:0000256" key="3">
    <source>
        <dbReference type="ARBA" id="ARBA00023143"/>
    </source>
</evidence>
<accession>A0A1U9JX69</accession>
<dbReference type="PRINTS" id="PR01006">
    <property type="entry name" value="FLGHOOKFLIE"/>
</dbReference>
<proteinExistence type="inferred from homology"/>
<dbReference type="EMBL" id="CP019697">
    <property type="protein sequence ID" value="AQS50358.1"/>
    <property type="molecule type" value="Genomic_DNA"/>
</dbReference>
<dbReference type="AlphaFoldDB" id="A0A1U9JX69"/>
<dbReference type="KEGG" id="phn:PAEH1_00230"/>
<dbReference type="EMBL" id="DYTQ01000082">
    <property type="protein sequence ID" value="HJH24289.1"/>
    <property type="molecule type" value="Genomic_DNA"/>
</dbReference>
<reference evidence="6 9" key="1">
    <citation type="submission" date="2017-01" db="EMBL/GenBank/DDBJ databases">
        <title>Complete Genome Sequence of Paenalcaligenes hominis, Isolated from a paraplegic Patient with neurogenic bladder.</title>
        <authorList>
            <person name="Mukhopadhyay R."/>
            <person name="Joaquin J."/>
            <person name="Hogue R."/>
            <person name="Kilaru A."/>
            <person name="Jospin G."/>
            <person name="Mars K."/>
            <person name="Eisen J.A."/>
            <person name="Chaturvedi V."/>
        </authorList>
    </citation>
    <scope>NUCLEOTIDE SEQUENCE [LARGE SCALE GENOMIC DNA]</scope>
    <source>
        <strain evidence="6 9">15S00501</strain>
    </source>
</reference>
<dbReference type="STRING" id="643674.PAEH1_00230"/>
<dbReference type="Pfam" id="PF02049">
    <property type="entry name" value="FliE"/>
    <property type="match status" value="1"/>
</dbReference>
<name>A0A1U9JX69_9BURK</name>
<dbReference type="OrthoDB" id="8909229at2"/>
<reference evidence="7" key="3">
    <citation type="journal article" date="2021" name="PeerJ">
        <title>Extensive microbial diversity within the chicken gut microbiome revealed by metagenomics and culture.</title>
        <authorList>
            <person name="Gilroy R."/>
            <person name="Ravi A."/>
            <person name="Getino M."/>
            <person name="Pursley I."/>
            <person name="Horton D.L."/>
            <person name="Alikhan N.F."/>
            <person name="Baker D."/>
            <person name="Gharbi K."/>
            <person name="Hall N."/>
            <person name="Watson M."/>
            <person name="Adriaenssens E.M."/>
            <person name="Foster-Nyarko E."/>
            <person name="Jarju S."/>
            <person name="Secka A."/>
            <person name="Antonio M."/>
            <person name="Oren A."/>
            <person name="Chaudhuri R.R."/>
            <person name="La Ragione R."/>
            <person name="Hildebrand F."/>
            <person name="Pallen M.J."/>
        </authorList>
    </citation>
    <scope>NUCLEOTIDE SEQUENCE</scope>
    <source>
        <strain evidence="7">CHK175-13533</strain>
    </source>
</reference>
<evidence type="ECO:0000256" key="4">
    <source>
        <dbReference type="HAMAP-Rule" id="MF_00724"/>
    </source>
</evidence>
<keyword evidence="3 4" id="KW-0975">Bacterial flagellum</keyword>
<sequence length="111" mass="11677">MTPSSLSAIDSVLSQLRSVADVAANQTRSVNAGPVGSPPSFAVELQRSLNKLAATQNHANTQAEAFMAGAPGISLNDVMIDSQKASLAFQTTLQMRNRLVEAYKTVSSMPV</sequence>
<reference evidence="8 10" key="2">
    <citation type="submission" date="2020-03" db="EMBL/GenBank/DDBJ databases">
        <title>Genomic Encyclopedia of Type Strains, Phase IV (KMG-IV): sequencing the most valuable type-strain genomes for metagenomic binning, comparative biology and taxonomic classification.</title>
        <authorList>
            <person name="Goeker M."/>
        </authorList>
    </citation>
    <scope>NUCLEOTIDE SEQUENCE [LARGE SCALE GENOMIC DNA]</scope>
    <source>
        <strain evidence="8 10">DSM 26613</strain>
    </source>
</reference>
<keyword evidence="10" id="KW-1185">Reference proteome</keyword>
<dbReference type="PANTHER" id="PTHR34653:SF1">
    <property type="entry name" value="FLAGELLAR HOOK-BASAL BODY COMPLEX PROTEIN FLIE"/>
    <property type="match status" value="1"/>
</dbReference>
<keyword evidence="6" id="KW-0969">Cilium</keyword>
<gene>
    <name evidence="4 7" type="primary">fliE</name>
    <name evidence="8" type="ORF">GGR41_002203</name>
    <name evidence="7" type="ORF">K8U84_07030</name>
    <name evidence="6" type="ORF">PAEH1_00230</name>
</gene>
<evidence type="ECO:0000313" key="9">
    <source>
        <dbReference type="Proteomes" id="UP000189369"/>
    </source>
</evidence>
<dbReference type="Proteomes" id="UP000189369">
    <property type="component" value="Chromosome"/>
</dbReference>
<dbReference type="EMBL" id="JAATIZ010000004">
    <property type="protein sequence ID" value="NJB65948.1"/>
    <property type="molecule type" value="Genomic_DNA"/>
</dbReference>
<comment type="subcellular location">
    <subcellularLocation>
        <location evidence="1 4">Bacterial flagellum basal body</location>
    </subcellularLocation>
</comment>
<dbReference type="NCBIfam" id="TIGR00205">
    <property type="entry name" value="fliE"/>
    <property type="match status" value="1"/>
</dbReference>
<dbReference type="HAMAP" id="MF_00724">
    <property type="entry name" value="FliE"/>
    <property type="match status" value="1"/>
</dbReference>
<evidence type="ECO:0000256" key="1">
    <source>
        <dbReference type="ARBA" id="ARBA00004117"/>
    </source>
</evidence>
<organism evidence="6 9">
    <name type="scientific">Paenalcaligenes hominis</name>
    <dbReference type="NCBI Taxonomy" id="643674"/>
    <lineage>
        <taxon>Bacteria</taxon>
        <taxon>Pseudomonadati</taxon>
        <taxon>Pseudomonadota</taxon>
        <taxon>Betaproteobacteria</taxon>
        <taxon>Burkholderiales</taxon>
        <taxon>Alcaligenaceae</taxon>
        <taxon>Paenalcaligenes</taxon>
    </lineage>
</organism>
<evidence type="ECO:0000313" key="6">
    <source>
        <dbReference type="EMBL" id="AQS50358.1"/>
    </source>
</evidence>
<keyword evidence="6" id="KW-0282">Flagellum</keyword>
<keyword evidence="6" id="KW-0966">Cell projection</keyword>
<dbReference type="GO" id="GO:0003774">
    <property type="term" value="F:cytoskeletal motor activity"/>
    <property type="evidence" value="ECO:0007669"/>
    <property type="project" value="InterPro"/>
</dbReference>
<dbReference type="Proteomes" id="UP000700248">
    <property type="component" value="Unassembled WGS sequence"/>
</dbReference>
<dbReference type="Proteomes" id="UP000783934">
    <property type="component" value="Unassembled WGS sequence"/>
</dbReference>
<comment type="similarity">
    <text evidence="2 4">Belongs to the FliE family.</text>
</comment>
<evidence type="ECO:0000256" key="2">
    <source>
        <dbReference type="ARBA" id="ARBA00009272"/>
    </source>
</evidence>
<evidence type="ECO:0000313" key="8">
    <source>
        <dbReference type="EMBL" id="NJB65948.1"/>
    </source>
</evidence>
<dbReference type="GO" id="GO:0005198">
    <property type="term" value="F:structural molecule activity"/>
    <property type="evidence" value="ECO:0007669"/>
    <property type="project" value="UniProtKB-UniRule"/>
</dbReference>
<evidence type="ECO:0000256" key="5">
    <source>
        <dbReference type="NCBIfam" id="TIGR00205"/>
    </source>
</evidence>
<dbReference type="RefSeq" id="WP_077732898.1">
    <property type="nucleotide sequence ID" value="NZ_BMCQ01000005.1"/>
</dbReference>
<dbReference type="PANTHER" id="PTHR34653">
    <property type="match status" value="1"/>
</dbReference>
<evidence type="ECO:0000313" key="10">
    <source>
        <dbReference type="Proteomes" id="UP000783934"/>
    </source>
</evidence>
<dbReference type="InterPro" id="IPR001624">
    <property type="entry name" value="FliE"/>
</dbReference>
<reference evidence="7" key="4">
    <citation type="submission" date="2021-09" db="EMBL/GenBank/DDBJ databases">
        <authorList>
            <person name="Gilroy R."/>
        </authorList>
    </citation>
    <scope>NUCLEOTIDE SEQUENCE</scope>
    <source>
        <strain evidence="7">CHK175-13533</strain>
    </source>
</reference>
<evidence type="ECO:0000313" key="7">
    <source>
        <dbReference type="EMBL" id="HJH24289.1"/>
    </source>
</evidence>
<protein>
    <recommendedName>
        <fullName evidence="4 5">Flagellar hook-basal body complex protein FliE</fullName>
    </recommendedName>
</protein>
<dbReference type="GO" id="GO:0071973">
    <property type="term" value="P:bacterial-type flagellum-dependent cell motility"/>
    <property type="evidence" value="ECO:0007669"/>
    <property type="project" value="InterPro"/>
</dbReference>
<dbReference type="GO" id="GO:0009425">
    <property type="term" value="C:bacterial-type flagellum basal body"/>
    <property type="evidence" value="ECO:0007669"/>
    <property type="project" value="UniProtKB-SubCell"/>
</dbReference>